<dbReference type="EMBL" id="LYBM01000001">
    <property type="protein sequence ID" value="ODA36081.1"/>
    <property type="molecule type" value="Genomic_DNA"/>
</dbReference>
<evidence type="ECO:0000313" key="3">
    <source>
        <dbReference type="Proteomes" id="UP000094936"/>
    </source>
</evidence>
<reference evidence="2 3" key="1">
    <citation type="submission" date="2016-05" db="EMBL/GenBank/DDBJ databases">
        <title>Genomic Taxonomy of the Vibrionaceae.</title>
        <authorList>
            <person name="Gomez-Gil B."/>
            <person name="Enciso-Ibarra J."/>
        </authorList>
    </citation>
    <scope>NUCLEOTIDE SEQUENCE [LARGE SCALE GENOMIC DNA]</scope>
    <source>
        <strain evidence="2 3">CAIM 1920</strain>
    </source>
</reference>
<dbReference type="STRING" id="1080227.A8L45_00300"/>
<evidence type="ECO:0008006" key="4">
    <source>
        <dbReference type="Google" id="ProtNLM"/>
    </source>
</evidence>
<comment type="caution">
    <text evidence="2">The sequence shown here is derived from an EMBL/GenBank/DDBJ whole genome shotgun (WGS) entry which is preliminary data.</text>
</comment>
<feature type="chain" id="PRO_5008673376" description="Lipoprotein" evidence="1">
    <location>
        <begin position="20"/>
        <end position="161"/>
    </location>
</feature>
<evidence type="ECO:0000313" key="2">
    <source>
        <dbReference type="EMBL" id="ODA36081.1"/>
    </source>
</evidence>
<proteinExistence type="predicted"/>
<gene>
    <name evidence="2" type="ORF">A8L45_00300</name>
</gene>
<accession>A0A1C3ES82</accession>
<dbReference type="RefSeq" id="WP_068898024.1">
    <property type="nucleotide sequence ID" value="NZ_JBHUIF010000002.1"/>
</dbReference>
<keyword evidence="1" id="KW-0732">Signal</keyword>
<evidence type="ECO:0000256" key="1">
    <source>
        <dbReference type="SAM" id="SignalP"/>
    </source>
</evidence>
<name>A0A1C3ES82_9GAMM</name>
<sequence length="161" mass="18021">MKSSMLVALCLLLSACSLVELPQQGASVTVSPIKHEFVIRVNDSHWKQAVEEVKRIASLVDLTDERLELSLAIGETVPVRIEKALQRVLLKHGLAPTRYHVSIFVAEPKSIAMTLTLHRLDLDTCQPYRYGHPQTNIGCYTESMRMNQVAHPQHLMPSVKG</sequence>
<keyword evidence="3" id="KW-1185">Reference proteome</keyword>
<dbReference type="PROSITE" id="PS51257">
    <property type="entry name" value="PROKAR_LIPOPROTEIN"/>
    <property type="match status" value="1"/>
</dbReference>
<feature type="signal peptide" evidence="1">
    <location>
        <begin position="1"/>
        <end position="19"/>
    </location>
</feature>
<dbReference type="OrthoDB" id="6266206at2"/>
<organism evidence="2 3">
    <name type="scientific">Veronia pacifica</name>
    <dbReference type="NCBI Taxonomy" id="1080227"/>
    <lineage>
        <taxon>Bacteria</taxon>
        <taxon>Pseudomonadati</taxon>
        <taxon>Pseudomonadota</taxon>
        <taxon>Gammaproteobacteria</taxon>
        <taxon>Vibrionales</taxon>
        <taxon>Vibrionaceae</taxon>
        <taxon>Veronia</taxon>
    </lineage>
</organism>
<dbReference type="AlphaFoldDB" id="A0A1C3ES82"/>
<protein>
    <recommendedName>
        <fullName evidence="4">Lipoprotein</fullName>
    </recommendedName>
</protein>
<dbReference type="Proteomes" id="UP000094936">
    <property type="component" value="Unassembled WGS sequence"/>
</dbReference>